<feature type="binding site" evidence="9">
    <location>
        <position position="166"/>
    </location>
    <ligand>
        <name>glyoxylate</name>
        <dbReference type="ChEBI" id="CHEBI:36655"/>
    </ligand>
</feature>
<name>A0ABD1Y2R0_9MARC</name>
<feature type="domain" description="FMN hydroxy acid dehydrogenase" evidence="10">
    <location>
        <begin position="1"/>
        <end position="364"/>
    </location>
</feature>
<gene>
    <name evidence="11" type="ORF">R1flu_000192</name>
</gene>
<evidence type="ECO:0000313" key="11">
    <source>
        <dbReference type="EMBL" id="KAL2619987.1"/>
    </source>
</evidence>
<accession>A0ABD1Y2R0</accession>
<feature type="binding site" evidence="9">
    <location>
        <position position="257"/>
    </location>
    <ligand>
        <name>FMN</name>
        <dbReference type="ChEBI" id="CHEBI:58210"/>
    </ligand>
</feature>
<dbReference type="FunFam" id="3.20.20.70:FF:000204">
    <property type="entry name" value="Peroxisomal (S)-2-hydroxy-acid oxidase GLO4"/>
    <property type="match status" value="1"/>
</dbReference>
<dbReference type="InterPro" id="IPR037396">
    <property type="entry name" value="FMN_HAD"/>
</dbReference>
<keyword evidence="6" id="KW-0576">Peroxisome</keyword>
<comment type="similarity">
    <text evidence="7">Belongs to the FMN-dependent alpha-hydroxy acid dehydrogenase family.</text>
</comment>
<dbReference type="GO" id="GO:0051707">
    <property type="term" value="P:response to other organism"/>
    <property type="evidence" value="ECO:0007669"/>
    <property type="project" value="UniProtKB-ARBA"/>
</dbReference>
<proteinExistence type="inferred from homology"/>
<feature type="binding site" evidence="9">
    <location>
        <position position="157"/>
    </location>
    <ligand>
        <name>FMN</name>
        <dbReference type="ChEBI" id="CHEBI:58210"/>
    </ligand>
</feature>
<comment type="cofactor">
    <cofactor evidence="1">
        <name>FMN</name>
        <dbReference type="ChEBI" id="CHEBI:58210"/>
    </cofactor>
</comment>
<dbReference type="CDD" id="cd02809">
    <property type="entry name" value="alpha_hydroxyacid_oxid_FMN"/>
    <property type="match status" value="1"/>
</dbReference>
<dbReference type="Proteomes" id="UP001605036">
    <property type="component" value="Unassembled WGS sequence"/>
</dbReference>
<feature type="binding site" evidence="9">
    <location>
        <position position="259"/>
    </location>
    <ligand>
        <name>glyoxylate</name>
        <dbReference type="ChEBI" id="CHEBI:36655"/>
    </ligand>
</feature>
<comment type="subcellular location">
    <subcellularLocation>
        <location evidence="2">Peroxisome</location>
    </subcellularLocation>
</comment>
<evidence type="ECO:0000256" key="8">
    <source>
        <dbReference type="PIRSR" id="PIRSR000138-1"/>
    </source>
</evidence>
<evidence type="ECO:0000256" key="6">
    <source>
        <dbReference type="ARBA" id="ARBA00023140"/>
    </source>
</evidence>
<feature type="binding site" evidence="9">
    <location>
        <position position="108"/>
    </location>
    <ligand>
        <name>FMN</name>
        <dbReference type="ChEBI" id="CHEBI:58210"/>
    </ligand>
</feature>
<evidence type="ECO:0000259" key="10">
    <source>
        <dbReference type="PROSITE" id="PS51349"/>
    </source>
</evidence>
<keyword evidence="4 9" id="KW-0285">Flavoprotein</keyword>
<dbReference type="PANTHER" id="PTHR10578:SF126">
    <property type="entry name" value="(S)-2-HYDROXY-ACID OXIDASE"/>
    <property type="match status" value="1"/>
</dbReference>
<evidence type="ECO:0000256" key="1">
    <source>
        <dbReference type="ARBA" id="ARBA00001917"/>
    </source>
</evidence>
<feature type="binding site" evidence="9">
    <location>
        <position position="235"/>
    </location>
    <ligand>
        <name>FMN</name>
        <dbReference type="ChEBI" id="CHEBI:58210"/>
    </ligand>
</feature>
<dbReference type="InterPro" id="IPR012133">
    <property type="entry name" value="Alpha-hydoxy_acid_DH_FMN"/>
</dbReference>
<comment type="caution">
    <text evidence="11">The sequence shown here is derived from an EMBL/GenBank/DDBJ whole genome shotgun (WGS) entry which is preliminary data.</text>
</comment>
<dbReference type="PANTHER" id="PTHR10578">
    <property type="entry name" value="S -2-HYDROXY-ACID OXIDASE-RELATED"/>
    <property type="match status" value="1"/>
</dbReference>
<dbReference type="InterPro" id="IPR013785">
    <property type="entry name" value="Aldolase_TIM"/>
</dbReference>
<dbReference type="GO" id="GO:0003973">
    <property type="term" value="F:(S)-2-hydroxy-acid oxidase activity"/>
    <property type="evidence" value="ECO:0007669"/>
    <property type="project" value="UniProtKB-EC"/>
</dbReference>
<evidence type="ECO:0000256" key="4">
    <source>
        <dbReference type="ARBA" id="ARBA00022630"/>
    </source>
</evidence>
<dbReference type="AlphaFoldDB" id="A0ABD1Y2R0"/>
<dbReference type="InterPro" id="IPR008259">
    <property type="entry name" value="FMN_hydac_DH_AS"/>
</dbReference>
<keyword evidence="9" id="KW-0288">FMN</keyword>
<dbReference type="Pfam" id="PF01070">
    <property type="entry name" value="FMN_dh"/>
    <property type="match status" value="1"/>
</dbReference>
<evidence type="ECO:0000256" key="3">
    <source>
        <dbReference type="ARBA" id="ARBA00013087"/>
    </source>
</evidence>
<feature type="binding site" evidence="9">
    <location>
        <position position="26"/>
    </location>
    <ligand>
        <name>glyoxylate</name>
        <dbReference type="ChEBI" id="CHEBI:36655"/>
    </ligand>
</feature>
<dbReference type="PIRSF" id="PIRSF000138">
    <property type="entry name" value="Al-hdrx_acd_dh"/>
    <property type="match status" value="1"/>
</dbReference>
<dbReference type="GO" id="GO:0050665">
    <property type="term" value="P:hydrogen peroxide biosynthetic process"/>
    <property type="evidence" value="ECO:0007669"/>
    <property type="project" value="UniProtKB-ARBA"/>
</dbReference>
<dbReference type="PROSITE" id="PS00557">
    <property type="entry name" value="FMN_HYDROXY_ACID_DH_1"/>
    <property type="match status" value="1"/>
</dbReference>
<feature type="binding site" evidence="9">
    <location>
        <position position="262"/>
    </location>
    <ligand>
        <name>glyoxylate</name>
        <dbReference type="ChEBI" id="CHEBI:36655"/>
    </ligand>
</feature>
<dbReference type="PROSITE" id="PS51349">
    <property type="entry name" value="FMN_HYDROXY_ACID_DH_2"/>
    <property type="match status" value="1"/>
</dbReference>
<reference evidence="11 12" key="1">
    <citation type="submission" date="2024-09" db="EMBL/GenBank/DDBJ databases">
        <title>Chromosome-scale assembly of Riccia fluitans.</title>
        <authorList>
            <person name="Paukszto L."/>
            <person name="Sawicki J."/>
            <person name="Karawczyk K."/>
            <person name="Piernik-Szablinska J."/>
            <person name="Szczecinska M."/>
            <person name="Mazdziarz M."/>
        </authorList>
    </citation>
    <scope>NUCLEOTIDE SEQUENCE [LARGE SCALE GENOMIC DNA]</scope>
    <source>
        <strain evidence="11">Rf_01</strain>
        <tissue evidence="11">Aerial parts of the thallus</tissue>
    </source>
</reference>
<dbReference type="InterPro" id="IPR000262">
    <property type="entry name" value="FMN-dep_DH"/>
</dbReference>
<protein>
    <recommendedName>
        <fullName evidence="3">(S)-2-hydroxy-acid oxidase</fullName>
        <ecNumber evidence="3">1.1.3.15</ecNumber>
    </recommendedName>
</protein>
<evidence type="ECO:0000256" key="9">
    <source>
        <dbReference type="PIRSR" id="PIRSR000138-2"/>
    </source>
</evidence>
<feature type="binding site" evidence="9">
    <location>
        <begin position="290"/>
        <end position="294"/>
    </location>
    <ligand>
        <name>FMN</name>
        <dbReference type="ChEBI" id="CHEBI:58210"/>
    </ligand>
</feature>
<feature type="binding site" evidence="9">
    <location>
        <position position="131"/>
    </location>
    <ligand>
        <name>glyoxylate</name>
        <dbReference type="ChEBI" id="CHEBI:36655"/>
    </ligand>
</feature>
<dbReference type="EMBL" id="JBHFFA010000006">
    <property type="protein sequence ID" value="KAL2619987.1"/>
    <property type="molecule type" value="Genomic_DNA"/>
</dbReference>
<feature type="active site" description="Proton acceptor" evidence="8">
    <location>
        <position position="259"/>
    </location>
</feature>
<evidence type="ECO:0000256" key="7">
    <source>
        <dbReference type="ARBA" id="ARBA00024042"/>
    </source>
</evidence>
<evidence type="ECO:0000256" key="2">
    <source>
        <dbReference type="ARBA" id="ARBA00004275"/>
    </source>
</evidence>
<sequence length="371" mass="40427">MSAEIVNVREYEAHAKQKLAKMSFDYFSTGADDQWSLQENIRAFGRIRIRPRILVDVNDVDLSTQVLGYRVSMPIMVAPTGHQKLAHPEGELATARATSAADTIMVLSSSANSTLEDVANTGPGTRFFQLYIFKDREYVAEVVRRAERAGYKAIVLTGDVPRLGNRENDKKNRFTLPAHLTIANFAGIGGRTNLLTSKSNESSLTTFNNSQMDSSVSWKDIGWLKGITSLPILIKGVLTGEDAVLAVRSGVDGIMVSNHGARQLDFTPATISVLEEVVQAVRGRVPVFLDGGVRRGTDVFKALALGAAGVFVGRPVVYGLAVDGEAGVRKVLRTLRDEFEVAMMLSGCIRVQDISRSHVLTENEPLCCSKL</sequence>
<evidence type="ECO:0000256" key="5">
    <source>
        <dbReference type="ARBA" id="ARBA00023002"/>
    </source>
</evidence>
<organism evidence="11 12">
    <name type="scientific">Riccia fluitans</name>
    <dbReference type="NCBI Taxonomy" id="41844"/>
    <lineage>
        <taxon>Eukaryota</taxon>
        <taxon>Viridiplantae</taxon>
        <taxon>Streptophyta</taxon>
        <taxon>Embryophyta</taxon>
        <taxon>Marchantiophyta</taxon>
        <taxon>Marchantiopsida</taxon>
        <taxon>Marchantiidae</taxon>
        <taxon>Marchantiales</taxon>
        <taxon>Ricciaceae</taxon>
        <taxon>Riccia</taxon>
    </lineage>
</organism>
<evidence type="ECO:0000313" key="12">
    <source>
        <dbReference type="Proteomes" id="UP001605036"/>
    </source>
</evidence>
<dbReference type="EC" id="1.1.3.15" evidence="3"/>
<dbReference type="SUPFAM" id="SSF51395">
    <property type="entry name" value="FMN-linked oxidoreductases"/>
    <property type="match status" value="1"/>
</dbReference>
<keyword evidence="5" id="KW-0560">Oxidoreductase</keyword>
<dbReference type="Gene3D" id="3.20.20.70">
    <property type="entry name" value="Aldolase class I"/>
    <property type="match status" value="1"/>
</dbReference>
<dbReference type="GO" id="GO:0005777">
    <property type="term" value="C:peroxisome"/>
    <property type="evidence" value="ECO:0007669"/>
    <property type="project" value="UniProtKB-SubCell"/>
</dbReference>
<feature type="binding site" evidence="9">
    <location>
        <begin position="313"/>
        <end position="314"/>
    </location>
    <ligand>
        <name>FMN</name>
        <dbReference type="ChEBI" id="CHEBI:58210"/>
    </ligand>
</feature>
<dbReference type="GO" id="GO:0006952">
    <property type="term" value="P:defense response"/>
    <property type="evidence" value="ECO:0007669"/>
    <property type="project" value="UniProtKB-ARBA"/>
</dbReference>
<feature type="binding site" evidence="9">
    <location>
        <begin position="79"/>
        <end position="81"/>
    </location>
    <ligand>
        <name>FMN</name>
        <dbReference type="ChEBI" id="CHEBI:58210"/>
    </ligand>
</feature>
<keyword evidence="12" id="KW-1185">Reference proteome</keyword>
<feature type="binding site" evidence="9">
    <location>
        <position position="129"/>
    </location>
    <ligand>
        <name>FMN</name>
        <dbReference type="ChEBI" id="CHEBI:58210"/>
    </ligand>
</feature>